<dbReference type="PANTHER" id="PTHR43133">
    <property type="entry name" value="RNA POLYMERASE ECF-TYPE SIGMA FACTO"/>
    <property type="match status" value="1"/>
</dbReference>
<dbReference type="CDD" id="cd06171">
    <property type="entry name" value="Sigma70_r4"/>
    <property type="match status" value="1"/>
</dbReference>
<dbReference type="InterPro" id="IPR039425">
    <property type="entry name" value="RNA_pol_sigma-70-like"/>
</dbReference>
<dbReference type="Proteomes" id="UP001485459">
    <property type="component" value="Chromosome"/>
</dbReference>
<dbReference type="RefSeq" id="WP_341837110.1">
    <property type="nucleotide sequence ID" value="NZ_CP149822.1"/>
</dbReference>
<sequence length="190" mass="21382">MGDAGAYKDLGDAELLRSLKDGSMEAFNALYQRYWQPAYNAAFKRLNDPAAAQDVTQDFFLQLWNRRADLHILHLPAYIHTSVRNRVLNHLASQQRFLPMEDLFAESASGGEGADALARRNEWLKSYHALVDALPPGRQEIFRLRYNDGATPDEIAALLNISRKTVQNQLGKALARLRATLGAMCWSILP</sequence>
<keyword evidence="8" id="KW-1185">Reference proteome</keyword>
<dbReference type="Gene3D" id="1.10.10.10">
    <property type="entry name" value="Winged helix-like DNA-binding domain superfamily/Winged helix DNA-binding domain"/>
    <property type="match status" value="1"/>
</dbReference>
<name>A0ABZ2YR55_9BACT</name>
<evidence type="ECO:0000256" key="1">
    <source>
        <dbReference type="ARBA" id="ARBA00010641"/>
    </source>
</evidence>
<evidence type="ECO:0000256" key="4">
    <source>
        <dbReference type="ARBA" id="ARBA00023163"/>
    </source>
</evidence>
<gene>
    <name evidence="7" type="ORF">WJU16_04405</name>
</gene>
<evidence type="ECO:0000313" key="7">
    <source>
        <dbReference type="EMBL" id="WZN42276.1"/>
    </source>
</evidence>
<evidence type="ECO:0000259" key="6">
    <source>
        <dbReference type="Pfam" id="PF08281"/>
    </source>
</evidence>
<dbReference type="Pfam" id="PF04542">
    <property type="entry name" value="Sigma70_r2"/>
    <property type="match status" value="1"/>
</dbReference>
<evidence type="ECO:0000256" key="2">
    <source>
        <dbReference type="ARBA" id="ARBA00023015"/>
    </source>
</evidence>
<protein>
    <submittedName>
        <fullName evidence="7">Sigma-70 family RNA polymerase sigma factor</fullName>
    </submittedName>
</protein>
<dbReference type="Pfam" id="PF08281">
    <property type="entry name" value="Sigma70_r4_2"/>
    <property type="match status" value="1"/>
</dbReference>
<reference evidence="8" key="1">
    <citation type="submission" date="2024-03" db="EMBL/GenBank/DDBJ databases">
        <title>Chitinophaga horti sp. nov., isolated from garden soil.</title>
        <authorList>
            <person name="Lee D.S."/>
            <person name="Han D.M."/>
            <person name="Baek J.H."/>
            <person name="Choi D.G."/>
            <person name="Jeon J.H."/>
            <person name="Jeon C.O."/>
        </authorList>
    </citation>
    <scope>NUCLEOTIDE SEQUENCE [LARGE SCALE GENOMIC DNA]</scope>
    <source>
        <strain evidence="8">GPA1</strain>
    </source>
</reference>
<dbReference type="InterPro" id="IPR014284">
    <property type="entry name" value="RNA_pol_sigma-70_dom"/>
</dbReference>
<comment type="similarity">
    <text evidence="1">Belongs to the sigma-70 factor family. ECF subfamily.</text>
</comment>
<organism evidence="7 8">
    <name type="scientific">Chitinophaga pollutisoli</name>
    <dbReference type="NCBI Taxonomy" id="3133966"/>
    <lineage>
        <taxon>Bacteria</taxon>
        <taxon>Pseudomonadati</taxon>
        <taxon>Bacteroidota</taxon>
        <taxon>Chitinophagia</taxon>
        <taxon>Chitinophagales</taxon>
        <taxon>Chitinophagaceae</taxon>
        <taxon>Chitinophaga</taxon>
    </lineage>
</organism>
<dbReference type="InterPro" id="IPR036388">
    <property type="entry name" value="WH-like_DNA-bd_sf"/>
</dbReference>
<dbReference type="SUPFAM" id="SSF88946">
    <property type="entry name" value="Sigma2 domain of RNA polymerase sigma factors"/>
    <property type="match status" value="1"/>
</dbReference>
<evidence type="ECO:0000256" key="3">
    <source>
        <dbReference type="ARBA" id="ARBA00023082"/>
    </source>
</evidence>
<dbReference type="InterPro" id="IPR013325">
    <property type="entry name" value="RNA_pol_sigma_r2"/>
</dbReference>
<keyword evidence="3" id="KW-0731">Sigma factor</keyword>
<proteinExistence type="inferred from homology"/>
<feature type="domain" description="RNA polymerase sigma-70 region 2" evidence="5">
    <location>
        <begin position="30"/>
        <end position="96"/>
    </location>
</feature>
<dbReference type="PANTHER" id="PTHR43133:SF46">
    <property type="entry name" value="RNA POLYMERASE SIGMA-70 FACTOR ECF SUBFAMILY"/>
    <property type="match status" value="1"/>
</dbReference>
<dbReference type="SUPFAM" id="SSF88659">
    <property type="entry name" value="Sigma3 and sigma4 domains of RNA polymerase sigma factors"/>
    <property type="match status" value="1"/>
</dbReference>
<dbReference type="InterPro" id="IPR013249">
    <property type="entry name" value="RNA_pol_sigma70_r4_t2"/>
</dbReference>
<feature type="domain" description="RNA polymerase sigma factor 70 region 4 type 2" evidence="6">
    <location>
        <begin position="126"/>
        <end position="177"/>
    </location>
</feature>
<dbReference type="Gene3D" id="1.10.1740.10">
    <property type="match status" value="1"/>
</dbReference>
<evidence type="ECO:0000259" key="5">
    <source>
        <dbReference type="Pfam" id="PF04542"/>
    </source>
</evidence>
<evidence type="ECO:0000313" key="8">
    <source>
        <dbReference type="Proteomes" id="UP001485459"/>
    </source>
</evidence>
<keyword evidence="4" id="KW-0804">Transcription</keyword>
<dbReference type="NCBIfam" id="TIGR02937">
    <property type="entry name" value="sigma70-ECF"/>
    <property type="match status" value="1"/>
</dbReference>
<dbReference type="EMBL" id="CP149822">
    <property type="protein sequence ID" value="WZN42276.1"/>
    <property type="molecule type" value="Genomic_DNA"/>
</dbReference>
<accession>A0ABZ2YR55</accession>
<keyword evidence="2" id="KW-0805">Transcription regulation</keyword>
<dbReference type="InterPro" id="IPR007627">
    <property type="entry name" value="RNA_pol_sigma70_r2"/>
</dbReference>
<dbReference type="InterPro" id="IPR013324">
    <property type="entry name" value="RNA_pol_sigma_r3/r4-like"/>
</dbReference>